<evidence type="ECO:0000256" key="10">
    <source>
        <dbReference type="ARBA" id="ARBA00022741"/>
    </source>
</evidence>
<keyword evidence="6" id="KW-0808">Transferase</keyword>
<keyword evidence="9" id="KW-0677">Repeat</keyword>
<comment type="subcellular location">
    <subcellularLocation>
        <location evidence="1">Membrane</location>
        <topology evidence="1">Single-pass membrane protein</topology>
    </subcellularLocation>
</comment>
<keyword evidence="10 19" id="KW-0547">Nucleotide-binding</keyword>
<dbReference type="CDD" id="cd14066">
    <property type="entry name" value="STKc_IRAK"/>
    <property type="match status" value="1"/>
</dbReference>
<evidence type="ECO:0000256" key="6">
    <source>
        <dbReference type="ARBA" id="ARBA00022679"/>
    </source>
</evidence>
<dbReference type="GO" id="GO:0005524">
    <property type="term" value="F:ATP binding"/>
    <property type="evidence" value="ECO:0007669"/>
    <property type="project" value="UniProtKB-UniRule"/>
</dbReference>
<dbReference type="PROSITE" id="PS00107">
    <property type="entry name" value="PROTEIN_KINASE_ATP"/>
    <property type="match status" value="1"/>
</dbReference>
<dbReference type="Pfam" id="PF08263">
    <property type="entry name" value="LRRNT_2"/>
    <property type="match status" value="2"/>
</dbReference>
<evidence type="ECO:0000256" key="21">
    <source>
        <dbReference type="SAM" id="Phobius"/>
    </source>
</evidence>
<dbReference type="InterPro" id="IPR001245">
    <property type="entry name" value="Ser-Thr/Tyr_kinase_cat_dom"/>
</dbReference>
<evidence type="ECO:0000256" key="7">
    <source>
        <dbReference type="ARBA" id="ARBA00022692"/>
    </source>
</evidence>
<keyword evidence="25" id="KW-1185">Reference proteome</keyword>
<dbReference type="InterPro" id="IPR000719">
    <property type="entry name" value="Prot_kinase_dom"/>
</dbReference>
<evidence type="ECO:0000256" key="14">
    <source>
        <dbReference type="ARBA" id="ARBA00023136"/>
    </source>
</evidence>
<keyword evidence="13 21" id="KW-1133">Transmembrane helix</keyword>
<protein>
    <recommendedName>
        <fullName evidence="3">non-specific serine/threonine protein kinase</fullName>
        <ecNumber evidence="3">2.7.11.1</ecNumber>
    </recommendedName>
</protein>
<dbReference type="FunFam" id="3.80.10.10:FF:000190">
    <property type="entry name" value="Receptor-like kinase TMK4"/>
    <property type="match status" value="1"/>
</dbReference>
<dbReference type="EMBL" id="WJXA01000013">
    <property type="protein sequence ID" value="KAF7119418.1"/>
    <property type="molecule type" value="Genomic_DNA"/>
</dbReference>
<reference evidence="24" key="1">
    <citation type="submission" date="2019-11" db="EMBL/GenBank/DDBJ databases">
        <authorList>
            <person name="Liu Y."/>
            <person name="Hou J."/>
            <person name="Li T.-Q."/>
            <person name="Guan C.-H."/>
            <person name="Wu X."/>
            <person name="Wu H.-Z."/>
            <person name="Ling F."/>
            <person name="Zhang R."/>
            <person name="Shi X.-G."/>
            <person name="Ren J.-P."/>
            <person name="Chen E.-F."/>
            <person name="Sun J.-M."/>
        </authorList>
    </citation>
    <scope>NUCLEOTIDE SEQUENCE</scope>
    <source>
        <strain evidence="24">Adult_tree_wgs_1</strain>
        <tissue evidence="24">Leaves</tissue>
    </source>
</reference>
<dbReference type="OrthoDB" id="978612at2759"/>
<evidence type="ECO:0000256" key="5">
    <source>
        <dbReference type="ARBA" id="ARBA00022614"/>
    </source>
</evidence>
<keyword evidence="12 19" id="KW-0067">ATP-binding</keyword>
<comment type="caution">
    <text evidence="24">The sequence shown here is derived from an EMBL/GenBank/DDBJ whole genome shotgun (WGS) entry which is preliminary data.</text>
</comment>
<dbReference type="Pfam" id="PF07714">
    <property type="entry name" value="PK_Tyr_Ser-Thr"/>
    <property type="match status" value="1"/>
</dbReference>
<comment type="similarity">
    <text evidence="2">Belongs to the protein kinase superfamily. Ser/Thr protein kinase family.</text>
</comment>
<dbReference type="GO" id="GO:0051707">
    <property type="term" value="P:response to other organism"/>
    <property type="evidence" value="ECO:0007669"/>
    <property type="project" value="UniProtKB-ARBA"/>
</dbReference>
<keyword evidence="11" id="KW-0418">Kinase</keyword>
<dbReference type="EC" id="2.7.11.1" evidence="3"/>
<evidence type="ECO:0000313" key="25">
    <source>
        <dbReference type="Proteomes" id="UP000626092"/>
    </source>
</evidence>
<evidence type="ECO:0000256" key="8">
    <source>
        <dbReference type="ARBA" id="ARBA00022729"/>
    </source>
</evidence>
<comment type="catalytic activity">
    <reaction evidence="18">
        <text>L-seryl-[protein] + ATP = O-phospho-L-seryl-[protein] + ADP + H(+)</text>
        <dbReference type="Rhea" id="RHEA:17989"/>
        <dbReference type="Rhea" id="RHEA-COMP:9863"/>
        <dbReference type="Rhea" id="RHEA-COMP:11604"/>
        <dbReference type="ChEBI" id="CHEBI:15378"/>
        <dbReference type="ChEBI" id="CHEBI:29999"/>
        <dbReference type="ChEBI" id="CHEBI:30616"/>
        <dbReference type="ChEBI" id="CHEBI:83421"/>
        <dbReference type="ChEBI" id="CHEBI:456216"/>
        <dbReference type="EC" id="2.7.11.1"/>
    </reaction>
</comment>
<dbReference type="SUPFAM" id="SSF52058">
    <property type="entry name" value="L domain-like"/>
    <property type="match status" value="1"/>
</dbReference>
<evidence type="ECO:0000256" key="4">
    <source>
        <dbReference type="ARBA" id="ARBA00022527"/>
    </source>
</evidence>
<dbReference type="GO" id="GO:0004674">
    <property type="term" value="F:protein serine/threonine kinase activity"/>
    <property type="evidence" value="ECO:0007669"/>
    <property type="project" value="UniProtKB-KW"/>
</dbReference>
<dbReference type="InterPro" id="IPR052422">
    <property type="entry name" value="Auxin_Ser/Thr_Kinase"/>
</dbReference>
<dbReference type="SUPFAM" id="SSF56112">
    <property type="entry name" value="Protein kinase-like (PK-like)"/>
    <property type="match status" value="1"/>
</dbReference>
<dbReference type="InterPro" id="IPR011009">
    <property type="entry name" value="Kinase-like_dom_sf"/>
</dbReference>
<dbReference type="GO" id="GO:0016020">
    <property type="term" value="C:membrane"/>
    <property type="evidence" value="ECO:0007669"/>
    <property type="project" value="UniProtKB-SubCell"/>
</dbReference>
<feature type="region of interest" description="Disordered" evidence="20">
    <location>
        <begin position="956"/>
        <end position="978"/>
    </location>
</feature>
<evidence type="ECO:0000256" key="19">
    <source>
        <dbReference type="PROSITE-ProRule" id="PRU10141"/>
    </source>
</evidence>
<dbReference type="Proteomes" id="UP000626092">
    <property type="component" value="Unassembled WGS sequence"/>
</dbReference>
<keyword evidence="7 21" id="KW-0812">Transmembrane</keyword>
<dbReference type="InterPro" id="IPR017441">
    <property type="entry name" value="Protein_kinase_ATP_BS"/>
</dbReference>
<dbReference type="PANTHER" id="PTHR47986:SF9">
    <property type="entry name" value="RECEPTOR-LIKE KINASE TMK4"/>
    <property type="match status" value="1"/>
</dbReference>
<evidence type="ECO:0000256" key="18">
    <source>
        <dbReference type="ARBA" id="ARBA00048679"/>
    </source>
</evidence>
<feature type="domain" description="Protein kinase" evidence="23">
    <location>
        <begin position="580"/>
        <end position="907"/>
    </location>
</feature>
<evidence type="ECO:0000256" key="11">
    <source>
        <dbReference type="ARBA" id="ARBA00022777"/>
    </source>
</evidence>
<feature type="region of interest" description="Disordered" evidence="20">
    <location>
        <begin position="450"/>
        <end position="474"/>
    </location>
</feature>
<dbReference type="Gene3D" id="1.10.510.10">
    <property type="entry name" value="Transferase(Phosphotransferase) domain 1"/>
    <property type="match status" value="1"/>
</dbReference>
<dbReference type="SMART" id="SM00369">
    <property type="entry name" value="LRR_TYP"/>
    <property type="match status" value="5"/>
</dbReference>
<dbReference type="InterPro" id="IPR001611">
    <property type="entry name" value="Leu-rich_rpt"/>
</dbReference>
<comment type="catalytic activity">
    <reaction evidence="17">
        <text>L-threonyl-[protein] + ATP = O-phospho-L-threonyl-[protein] + ADP + H(+)</text>
        <dbReference type="Rhea" id="RHEA:46608"/>
        <dbReference type="Rhea" id="RHEA-COMP:11060"/>
        <dbReference type="Rhea" id="RHEA-COMP:11605"/>
        <dbReference type="ChEBI" id="CHEBI:15378"/>
        <dbReference type="ChEBI" id="CHEBI:30013"/>
        <dbReference type="ChEBI" id="CHEBI:30616"/>
        <dbReference type="ChEBI" id="CHEBI:61977"/>
        <dbReference type="ChEBI" id="CHEBI:456216"/>
        <dbReference type="EC" id="2.7.11.1"/>
    </reaction>
</comment>
<evidence type="ECO:0000256" key="20">
    <source>
        <dbReference type="SAM" id="MobiDB-lite"/>
    </source>
</evidence>
<evidence type="ECO:0000256" key="15">
    <source>
        <dbReference type="ARBA" id="ARBA00023170"/>
    </source>
</evidence>
<dbReference type="InterPro" id="IPR032675">
    <property type="entry name" value="LRR_dom_sf"/>
</dbReference>
<evidence type="ECO:0000256" key="3">
    <source>
        <dbReference type="ARBA" id="ARBA00012513"/>
    </source>
</evidence>
<evidence type="ECO:0000256" key="12">
    <source>
        <dbReference type="ARBA" id="ARBA00022840"/>
    </source>
</evidence>
<keyword evidence="14 21" id="KW-0472">Membrane</keyword>
<keyword evidence="15" id="KW-0675">Receptor</keyword>
<dbReference type="PROSITE" id="PS51450">
    <property type="entry name" value="LRR"/>
    <property type="match status" value="1"/>
</dbReference>
<evidence type="ECO:0000256" key="13">
    <source>
        <dbReference type="ARBA" id="ARBA00022989"/>
    </source>
</evidence>
<keyword evidence="8 22" id="KW-0732">Signal</keyword>
<dbReference type="InterPro" id="IPR003591">
    <property type="entry name" value="Leu-rich_rpt_typical-subtyp"/>
</dbReference>
<name>A0A834G4F9_RHOSS</name>
<organism evidence="24 25">
    <name type="scientific">Rhododendron simsii</name>
    <name type="common">Sims's rhododendron</name>
    <dbReference type="NCBI Taxonomy" id="118357"/>
    <lineage>
        <taxon>Eukaryota</taxon>
        <taxon>Viridiplantae</taxon>
        <taxon>Streptophyta</taxon>
        <taxon>Embryophyta</taxon>
        <taxon>Tracheophyta</taxon>
        <taxon>Spermatophyta</taxon>
        <taxon>Magnoliopsida</taxon>
        <taxon>eudicotyledons</taxon>
        <taxon>Gunneridae</taxon>
        <taxon>Pentapetalae</taxon>
        <taxon>asterids</taxon>
        <taxon>Ericales</taxon>
        <taxon>Ericaceae</taxon>
        <taxon>Ericoideae</taxon>
        <taxon>Rhodoreae</taxon>
        <taxon>Rhododendron</taxon>
    </lineage>
</organism>
<dbReference type="InterPro" id="IPR013210">
    <property type="entry name" value="LRR_N_plant-typ"/>
</dbReference>
<feature type="binding site" evidence="19">
    <location>
        <position position="608"/>
    </location>
    <ligand>
        <name>ATP</name>
        <dbReference type="ChEBI" id="CHEBI:30616"/>
    </ligand>
</feature>
<accession>A0A834G4F9</accession>
<dbReference type="PANTHER" id="PTHR47986">
    <property type="entry name" value="OSJNBA0070M12.3 PROTEIN"/>
    <property type="match status" value="1"/>
</dbReference>
<feature type="signal peptide" evidence="22">
    <location>
        <begin position="1"/>
        <end position="22"/>
    </location>
</feature>
<gene>
    <name evidence="24" type="ORF">RHSIM_Rhsim13G0050500</name>
</gene>
<proteinExistence type="inferred from homology"/>
<feature type="transmembrane region" description="Helical" evidence="21">
    <location>
        <begin position="480"/>
        <end position="504"/>
    </location>
</feature>
<evidence type="ECO:0000256" key="1">
    <source>
        <dbReference type="ARBA" id="ARBA00004167"/>
    </source>
</evidence>
<dbReference type="Gene3D" id="3.30.200.20">
    <property type="entry name" value="Phosphorylase Kinase, domain 1"/>
    <property type="match status" value="1"/>
</dbReference>
<evidence type="ECO:0000256" key="16">
    <source>
        <dbReference type="ARBA" id="ARBA00023180"/>
    </source>
</evidence>
<dbReference type="InterPro" id="IPR008271">
    <property type="entry name" value="Ser/Thr_kinase_AS"/>
</dbReference>
<keyword evidence="5" id="KW-0433">Leucine-rich repeat</keyword>
<dbReference type="AlphaFoldDB" id="A0A834G4F9"/>
<dbReference type="FunFam" id="1.10.510.10:FF:001023">
    <property type="entry name" value="Os07g0541700 protein"/>
    <property type="match status" value="1"/>
</dbReference>
<dbReference type="FunFam" id="3.80.10.10:FF:000129">
    <property type="entry name" value="Leucine-rich repeat receptor-like kinase"/>
    <property type="match status" value="1"/>
</dbReference>
<dbReference type="Gene3D" id="3.80.10.10">
    <property type="entry name" value="Ribonuclease Inhibitor"/>
    <property type="match status" value="2"/>
</dbReference>
<dbReference type="SMART" id="SM00220">
    <property type="entry name" value="S_TKc"/>
    <property type="match status" value="1"/>
</dbReference>
<evidence type="ECO:0000259" key="23">
    <source>
        <dbReference type="PROSITE" id="PS50011"/>
    </source>
</evidence>
<dbReference type="FunFam" id="3.30.200.20:FF:000226">
    <property type="entry name" value="receptor protein kinase TMK1"/>
    <property type="match status" value="1"/>
</dbReference>
<evidence type="ECO:0000313" key="24">
    <source>
        <dbReference type="EMBL" id="KAF7119418.1"/>
    </source>
</evidence>
<dbReference type="PROSITE" id="PS00108">
    <property type="entry name" value="PROTEIN_KINASE_ST"/>
    <property type="match status" value="1"/>
</dbReference>
<dbReference type="GO" id="GO:0006952">
    <property type="term" value="P:defense response"/>
    <property type="evidence" value="ECO:0007669"/>
    <property type="project" value="UniProtKB-ARBA"/>
</dbReference>
<keyword evidence="16" id="KW-0325">Glycoprotein</keyword>
<evidence type="ECO:0000256" key="2">
    <source>
        <dbReference type="ARBA" id="ARBA00008684"/>
    </source>
</evidence>
<feature type="transmembrane region" description="Helical" evidence="21">
    <location>
        <begin position="762"/>
        <end position="782"/>
    </location>
</feature>
<evidence type="ECO:0000256" key="9">
    <source>
        <dbReference type="ARBA" id="ARBA00022737"/>
    </source>
</evidence>
<dbReference type="PROSITE" id="PS50011">
    <property type="entry name" value="PROTEIN_KINASE_DOM"/>
    <property type="match status" value="1"/>
</dbReference>
<keyword evidence="4" id="KW-0723">Serine/threonine-protein kinase</keyword>
<evidence type="ECO:0000256" key="17">
    <source>
        <dbReference type="ARBA" id="ARBA00047899"/>
    </source>
</evidence>
<dbReference type="Pfam" id="PF00560">
    <property type="entry name" value="LRR_1"/>
    <property type="match status" value="4"/>
</dbReference>
<evidence type="ECO:0000256" key="22">
    <source>
        <dbReference type="SAM" id="SignalP"/>
    </source>
</evidence>
<feature type="chain" id="PRO_5032778544" description="non-specific serine/threonine protein kinase" evidence="22">
    <location>
        <begin position="23"/>
        <end position="978"/>
    </location>
</feature>
<sequence>MEEHGKIHPIKLLFLLLRIATAASSSSSDASILTKLAESLTPAPSGWSATNPCDWTGIACDSTDRVTSINLPSKSLAGQLPPELNQLSRLKSLSLQHNRLSGPFPSLSNLPSLEQISLDNNNFSSIASPFLSNLTSLQTLSISENPNLPPWTIPPTLSDSTTLTSLYAGNTNLFGEIPDIFGSFPNLQNLRLSYNNLTGGLPTSFAKSGIQNLWLNNQAVGLSGRIDVLGLMPELTQVWLHLNQFSGPIPDLSECTSIFDLSLRNNELTGPVPVSLTTLPKLVNVSLQNNRLQGPEPKFADGVQVSLGTTNSFCNPSPVPCDSQVNVLLEVAGALGYPMTLAESWTGNDPCQGWQSVSCDANGSVTVLNFGKQGWAGTISPAIANLTGLTSLLLNDNNLTGTIPPGLTKLAQLRLLDISNNNVSGEVPEFGSSVTLKTSGNPFLGKEVALSEDGNSSSSSGGSGTGTTVGSTSNKNKSTVAWWVIVVTIVAAVIVIVVLSLVIYRRFVKNRNSKYEWIKKGSRNGTNKSKKSEDSAVIGYGGFGSELPSQGSVDNSDIQVYDGGNAVIPIEMLRDVTNNFSEENILGRGGFGVVYKGQLHDGVEIAVKRMEATMVSSKGMNEFQAEIAVLSKVRHRHLVALHGFCVNGNERLLVYEYMPQGTLAQHLFEYEEMGASPLTWKQRVAIVLDVARGVEYLHSLAQQSFIHRDLKPSNILLGDDMRAKVSDFGLVRNAPDGKQSVETKLAGTFGYLAPEYAGKHKFMIICLTCLIALVSWFCLEIVSSEYYSIQHVFKFVEPFLIVSSATGKVTTKVDVFAFGVVLLEIITGRKALDDTLPDEQSHLVSWFRRLLNDRDSIRKSLDRALDPDEEMFESICKVAELAGHCTAREPFQRPDMGHAVTVLAPLVDQWKPTARVEDDSFGIDLHMSLPQALQKWKSGEGSFSMSRSFQDVYTSTTTPSGHSDFASSFKLKDSSKLP</sequence>